<reference evidence="7 8" key="1">
    <citation type="submission" date="2020-08" db="EMBL/GenBank/DDBJ databases">
        <title>Genomic Encyclopedia of Type Strains, Phase IV (KMG-IV): sequencing the most valuable type-strain genomes for metagenomic binning, comparative biology and taxonomic classification.</title>
        <authorList>
            <person name="Goeker M."/>
        </authorList>
    </citation>
    <scope>NUCLEOTIDE SEQUENCE [LARGE SCALE GENOMIC DNA]</scope>
    <source>
        <strain evidence="7 8">DSM 22368</strain>
    </source>
</reference>
<evidence type="ECO:0000256" key="5">
    <source>
        <dbReference type="SAM" id="Phobius"/>
    </source>
</evidence>
<feature type="transmembrane region" description="Helical" evidence="5">
    <location>
        <begin position="152"/>
        <end position="172"/>
    </location>
</feature>
<dbReference type="Proteomes" id="UP000528457">
    <property type="component" value="Unassembled WGS sequence"/>
</dbReference>
<dbReference type="Gene3D" id="2.120.10.30">
    <property type="entry name" value="TolB, C-terminal domain"/>
    <property type="match status" value="3"/>
</dbReference>
<dbReference type="EMBL" id="JACHHT010000005">
    <property type="protein sequence ID" value="MBB6523796.1"/>
    <property type="molecule type" value="Genomic_DNA"/>
</dbReference>
<keyword evidence="5" id="KW-0812">Transmembrane</keyword>
<evidence type="ECO:0000256" key="1">
    <source>
        <dbReference type="ARBA" id="ARBA00009820"/>
    </source>
</evidence>
<gene>
    <name evidence="7" type="ORF">HNR48_004111</name>
</gene>
<dbReference type="SMART" id="SM00862">
    <property type="entry name" value="Trans_reg_C"/>
    <property type="match status" value="1"/>
</dbReference>
<dbReference type="InterPro" id="IPR036388">
    <property type="entry name" value="WH-like_DNA-bd_sf"/>
</dbReference>
<keyword evidence="5" id="KW-1133">Transmembrane helix</keyword>
<comment type="caution">
    <text evidence="7">The sequence shown here is derived from an EMBL/GenBank/DDBJ whole genome shotgun (WGS) entry which is preliminary data.</text>
</comment>
<evidence type="ECO:0000313" key="8">
    <source>
        <dbReference type="Proteomes" id="UP000528457"/>
    </source>
</evidence>
<dbReference type="Gene3D" id="1.10.10.10">
    <property type="entry name" value="Winged helix-like DNA-binding domain superfamily/Winged helix DNA-binding domain"/>
    <property type="match status" value="1"/>
</dbReference>
<sequence>MTAQYWVGGFFIDPSRNQITQNNNSQTIAPKALAVLTYLAEHQGKVVSHEELLAKVWPDTVASPNTLQRNIAQLRKALGDDGKVQVYIKTHAKQGYSLECDVRWQKHLPPVSADESSENENADEIRSQHSHTETPTTEASHSQSAQSPQSRLPVFSVVAGILALAIIGYQFLLPKPNATLKFETLRSLTATDDKEFDANYSPDGEYIVFHRYLDKQCVNKVWAKNIRTQQETQLTKDWGAYGPHSFSPDGKQLVFLATGACNQPVIESNCYNLVSLDFEKALASPQQPEVILQCKNSSVKKPTWLNDGNIALLQRESDRWDLIKYDTKKGRSSDIYSLQEGNIVHYAYSPQEDLIALTRFHPDGSQHLDMLKPDGHLVSSHPISVPSEIPKTRPLYPNFSPLENQLVFSTGRQLFTLSYEGNIEKVSLPFAERMVQPEFHPKGKRLLMIKGPYDSDISQLSLEQLTQLPQGYPSIERSNLGEGYASFQPNGNLIAFWSERSGDNQLWVSDGKNPRQLTQFPMDTYIRGIEWAKDGQSLLVNANNQLTQVFLDARQKTLPMKYPAVLFYDWDSESNHALILARIEGLLKLAEYNLNSDEYQVINDKAVLWAQKSKDGEIIYKDVRDQYWRPGAIEDQHISALDNLRGDAKSFVMDGNTLYAISSQEQLWSYDLDTDTFLILGKVGKEVDSLSDVRDGQVLMEIQVAAKKEVVELVLGE</sequence>
<feature type="compositionally biased region" description="Basic and acidic residues" evidence="4">
    <location>
        <begin position="123"/>
        <end position="132"/>
    </location>
</feature>
<evidence type="ECO:0000256" key="2">
    <source>
        <dbReference type="ARBA" id="ARBA00023125"/>
    </source>
</evidence>
<accession>A0A7X0JYI5</accession>
<name>A0A7X0JYI5_9GAMM</name>
<feature type="domain" description="OmpR/PhoB-type" evidence="6">
    <location>
        <begin position="2"/>
        <end position="100"/>
    </location>
</feature>
<dbReference type="GO" id="GO:0006355">
    <property type="term" value="P:regulation of DNA-templated transcription"/>
    <property type="evidence" value="ECO:0007669"/>
    <property type="project" value="InterPro"/>
</dbReference>
<dbReference type="CDD" id="cd00383">
    <property type="entry name" value="trans_reg_C"/>
    <property type="match status" value="1"/>
</dbReference>
<keyword evidence="8" id="KW-1185">Reference proteome</keyword>
<dbReference type="GO" id="GO:0000160">
    <property type="term" value="P:phosphorelay signal transduction system"/>
    <property type="evidence" value="ECO:0007669"/>
    <property type="project" value="InterPro"/>
</dbReference>
<dbReference type="SUPFAM" id="SSF82171">
    <property type="entry name" value="DPP6 N-terminal domain-like"/>
    <property type="match status" value="1"/>
</dbReference>
<dbReference type="RefSeq" id="WP_166843534.1">
    <property type="nucleotide sequence ID" value="NZ_JAAONY010000005.1"/>
</dbReference>
<protein>
    <submittedName>
        <fullName evidence="7">DNA-binding winged helix-turn-helix (WHTH) protein/Tol biopolymer transport system component</fullName>
    </submittedName>
</protein>
<evidence type="ECO:0000256" key="4">
    <source>
        <dbReference type="SAM" id="MobiDB-lite"/>
    </source>
</evidence>
<dbReference type="SUPFAM" id="SSF69304">
    <property type="entry name" value="Tricorn protease N-terminal domain"/>
    <property type="match status" value="1"/>
</dbReference>
<evidence type="ECO:0000313" key="7">
    <source>
        <dbReference type="EMBL" id="MBB6523796.1"/>
    </source>
</evidence>
<dbReference type="InterPro" id="IPR001867">
    <property type="entry name" value="OmpR/PhoB-type_DNA-bd"/>
</dbReference>
<dbReference type="PANTHER" id="PTHR36842:SF1">
    <property type="entry name" value="PROTEIN TOLB"/>
    <property type="match status" value="1"/>
</dbReference>
<dbReference type="PANTHER" id="PTHR36842">
    <property type="entry name" value="PROTEIN TOLB HOMOLOG"/>
    <property type="match status" value="1"/>
</dbReference>
<dbReference type="SUPFAM" id="SSF46894">
    <property type="entry name" value="C-terminal effector domain of the bipartite response regulators"/>
    <property type="match status" value="1"/>
</dbReference>
<organism evidence="7 8">
    <name type="scientific">Pseudoteredinibacter isoporae</name>
    <dbReference type="NCBI Taxonomy" id="570281"/>
    <lineage>
        <taxon>Bacteria</taxon>
        <taxon>Pseudomonadati</taxon>
        <taxon>Pseudomonadota</taxon>
        <taxon>Gammaproteobacteria</taxon>
        <taxon>Cellvibrionales</taxon>
        <taxon>Cellvibrionaceae</taxon>
        <taxon>Pseudoteredinibacter</taxon>
    </lineage>
</organism>
<keyword evidence="5" id="KW-0472">Membrane</keyword>
<comment type="similarity">
    <text evidence="1">Belongs to the TolB family.</text>
</comment>
<evidence type="ECO:0000259" key="6">
    <source>
        <dbReference type="PROSITE" id="PS51755"/>
    </source>
</evidence>
<dbReference type="PROSITE" id="PS51755">
    <property type="entry name" value="OMPR_PHOB"/>
    <property type="match status" value="1"/>
</dbReference>
<dbReference type="InterPro" id="IPR011659">
    <property type="entry name" value="WD40"/>
</dbReference>
<dbReference type="GO" id="GO:0003677">
    <property type="term" value="F:DNA binding"/>
    <property type="evidence" value="ECO:0007669"/>
    <property type="project" value="UniProtKB-UniRule"/>
</dbReference>
<dbReference type="Pfam" id="PF00486">
    <property type="entry name" value="Trans_reg_C"/>
    <property type="match status" value="1"/>
</dbReference>
<keyword evidence="2 3" id="KW-0238">DNA-binding</keyword>
<dbReference type="InterPro" id="IPR011042">
    <property type="entry name" value="6-blade_b-propeller_TolB-like"/>
</dbReference>
<dbReference type="InterPro" id="IPR016032">
    <property type="entry name" value="Sig_transdc_resp-reg_C-effctor"/>
</dbReference>
<dbReference type="Pfam" id="PF07676">
    <property type="entry name" value="PD40"/>
    <property type="match status" value="2"/>
</dbReference>
<dbReference type="AlphaFoldDB" id="A0A7X0JYI5"/>
<feature type="DNA-binding region" description="OmpR/PhoB-type" evidence="3">
    <location>
        <begin position="2"/>
        <end position="100"/>
    </location>
</feature>
<feature type="region of interest" description="Disordered" evidence="4">
    <location>
        <begin position="110"/>
        <end position="147"/>
    </location>
</feature>
<dbReference type="InParanoid" id="A0A7X0JYI5"/>
<evidence type="ECO:0000256" key="3">
    <source>
        <dbReference type="PROSITE-ProRule" id="PRU01091"/>
    </source>
</evidence>
<proteinExistence type="inferred from homology"/>